<gene>
    <name evidence="2" type="ORF">EYF80_040232</name>
</gene>
<dbReference type="AlphaFoldDB" id="A0A4Z2G7L5"/>
<dbReference type="EMBL" id="SRLO01000650">
    <property type="protein sequence ID" value="TNN49557.1"/>
    <property type="molecule type" value="Genomic_DNA"/>
</dbReference>
<keyword evidence="3" id="KW-1185">Reference proteome</keyword>
<proteinExistence type="predicted"/>
<evidence type="ECO:0000313" key="3">
    <source>
        <dbReference type="Proteomes" id="UP000314294"/>
    </source>
</evidence>
<organism evidence="2 3">
    <name type="scientific">Liparis tanakae</name>
    <name type="common">Tanaka's snailfish</name>
    <dbReference type="NCBI Taxonomy" id="230148"/>
    <lineage>
        <taxon>Eukaryota</taxon>
        <taxon>Metazoa</taxon>
        <taxon>Chordata</taxon>
        <taxon>Craniata</taxon>
        <taxon>Vertebrata</taxon>
        <taxon>Euteleostomi</taxon>
        <taxon>Actinopterygii</taxon>
        <taxon>Neopterygii</taxon>
        <taxon>Teleostei</taxon>
        <taxon>Neoteleostei</taxon>
        <taxon>Acanthomorphata</taxon>
        <taxon>Eupercaria</taxon>
        <taxon>Perciformes</taxon>
        <taxon>Cottioidei</taxon>
        <taxon>Cottales</taxon>
        <taxon>Liparidae</taxon>
        <taxon>Liparis</taxon>
    </lineage>
</organism>
<evidence type="ECO:0000256" key="1">
    <source>
        <dbReference type="SAM" id="MobiDB-lite"/>
    </source>
</evidence>
<accession>A0A4Z2G7L5</accession>
<dbReference type="Proteomes" id="UP000314294">
    <property type="component" value="Unassembled WGS sequence"/>
</dbReference>
<feature type="region of interest" description="Disordered" evidence="1">
    <location>
        <begin position="1"/>
        <end position="26"/>
    </location>
</feature>
<name>A0A4Z2G7L5_9TELE</name>
<sequence>MSDSELLLETKKRRRNPSMPIESFPGRYLEPRSASVGLSSTLLRLCSASVSSGTSSSSSSLCMDRR</sequence>
<protein>
    <submittedName>
        <fullName evidence="2">Uncharacterized protein</fullName>
    </submittedName>
</protein>
<reference evidence="2 3" key="1">
    <citation type="submission" date="2019-03" db="EMBL/GenBank/DDBJ databases">
        <title>First draft genome of Liparis tanakae, snailfish: a comprehensive survey of snailfish specific genes.</title>
        <authorList>
            <person name="Kim W."/>
            <person name="Song I."/>
            <person name="Jeong J.-H."/>
            <person name="Kim D."/>
            <person name="Kim S."/>
            <person name="Ryu S."/>
            <person name="Song J.Y."/>
            <person name="Lee S.K."/>
        </authorList>
    </citation>
    <scope>NUCLEOTIDE SEQUENCE [LARGE SCALE GENOMIC DNA]</scope>
    <source>
        <tissue evidence="2">Muscle</tissue>
    </source>
</reference>
<evidence type="ECO:0000313" key="2">
    <source>
        <dbReference type="EMBL" id="TNN49557.1"/>
    </source>
</evidence>
<comment type="caution">
    <text evidence="2">The sequence shown here is derived from an EMBL/GenBank/DDBJ whole genome shotgun (WGS) entry which is preliminary data.</text>
</comment>